<feature type="transmembrane region" description="Helical" evidence="1">
    <location>
        <begin position="141"/>
        <end position="160"/>
    </location>
</feature>
<evidence type="ECO:0000256" key="1">
    <source>
        <dbReference type="SAM" id="Phobius"/>
    </source>
</evidence>
<feature type="transmembrane region" description="Helical" evidence="1">
    <location>
        <begin position="204"/>
        <end position="223"/>
    </location>
</feature>
<feature type="transmembrane region" description="Helical" evidence="1">
    <location>
        <begin position="272"/>
        <end position="291"/>
    </location>
</feature>
<keyword evidence="1" id="KW-1133">Transmembrane helix</keyword>
<dbReference type="Proteomes" id="UP001499954">
    <property type="component" value="Unassembled WGS sequence"/>
</dbReference>
<dbReference type="PANTHER" id="PTHR36840:SF1">
    <property type="entry name" value="BLL5714 PROTEIN"/>
    <property type="match status" value="1"/>
</dbReference>
<feature type="transmembrane region" description="Helical" evidence="1">
    <location>
        <begin position="311"/>
        <end position="332"/>
    </location>
</feature>
<dbReference type="EMBL" id="BAAAMK010000009">
    <property type="protein sequence ID" value="GAA1962895.1"/>
    <property type="molecule type" value="Genomic_DNA"/>
</dbReference>
<dbReference type="Pfam" id="PF06772">
    <property type="entry name" value="LtrA"/>
    <property type="match status" value="1"/>
</dbReference>
<feature type="transmembrane region" description="Helical" evidence="1">
    <location>
        <begin position="229"/>
        <end position="252"/>
    </location>
</feature>
<dbReference type="RefSeq" id="WP_170298508.1">
    <property type="nucleotide sequence ID" value="NZ_BAAAMK010000009.1"/>
</dbReference>
<dbReference type="PANTHER" id="PTHR36840">
    <property type="entry name" value="BLL5714 PROTEIN"/>
    <property type="match status" value="1"/>
</dbReference>
<feature type="transmembrane region" description="Helical" evidence="1">
    <location>
        <begin position="21"/>
        <end position="40"/>
    </location>
</feature>
<feature type="transmembrane region" description="Helical" evidence="1">
    <location>
        <begin position="109"/>
        <end position="129"/>
    </location>
</feature>
<feature type="transmembrane region" description="Helical" evidence="1">
    <location>
        <begin position="84"/>
        <end position="103"/>
    </location>
</feature>
<keyword evidence="1" id="KW-0472">Membrane</keyword>
<feature type="transmembrane region" description="Helical" evidence="1">
    <location>
        <begin position="364"/>
        <end position="383"/>
    </location>
</feature>
<organism evidence="2 3">
    <name type="scientific">Agromyces allii</name>
    <dbReference type="NCBI Taxonomy" id="393607"/>
    <lineage>
        <taxon>Bacteria</taxon>
        <taxon>Bacillati</taxon>
        <taxon>Actinomycetota</taxon>
        <taxon>Actinomycetes</taxon>
        <taxon>Micrococcales</taxon>
        <taxon>Microbacteriaceae</taxon>
        <taxon>Agromyces</taxon>
    </lineage>
</organism>
<feature type="transmembrane region" description="Helical" evidence="1">
    <location>
        <begin position="166"/>
        <end position="192"/>
    </location>
</feature>
<keyword evidence="3" id="KW-1185">Reference proteome</keyword>
<comment type="caution">
    <text evidence="2">The sequence shown here is derived from an EMBL/GenBank/DDBJ whole genome shotgun (WGS) entry which is preliminary data.</text>
</comment>
<proteinExistence type="predicted"/>
<gene>
    <name evidence="2" type="ORF">GCM10009717_32080</name>
</gene>
<keyword evidence="1" id="KW-0812">Transmembrane</keyword>
<feature type="transmembrane region" description="Helical" evidence="1">
    <location>
        <begin position="339"/>
        <end position="358"/>
    </location>
</feature>
<name>A0ABN2R3B8_9MICO</name>
<reference evidence="2 3" key="1">
    <citation type="journal article" date="2019" name="Int. J. Syst. Evol. Microbiol.">
        <title>The Global Catalogue of Microorganisms (GCM) 10K type strain sequencing project: providing services to taxonomists for standard genome sequencing and annotation.</title>
        <authorList>
            <consortium name="The Broad Institute Genomics Platform"/>
            <consortium name="The Broad Institute Genome Sequencing Center for Infectious Disease"/>
            <person name="Wu L."/>
            <person name="Ma J."/>
        </authorList>
    </citation>
    <scope>NUCLEOTIDE SEQUENCE [LARGE SCALE GENOMIC DNA]</scope>
    <source>
        <strain evidence="2 3">JCM 13584</strain>
    </source>
</reference>
<sequence>MSAETSAQQAHPVSDRDPSRAHWMELFFDLIFVALVGQLAHGLHEHPSVEGLLLFTALFASVWWSWVNLTFTVNVMPWLTRRQLALVMLAAMFAVGAIAVAAPEATGERAWLFAAGNAALRLVLLGLWVAQSWGVGTASRVRLLVYNGGTALLWFVSIWLPSPWIFVLWGVSIVVEVTLLVTSSSTWAARVLPRMNTEHLSERFGLLVVIVLGESVLSTVGALNESWNLASGVVGALGLAVISLLAWSFFMYGTDAMRVGLDELREAGDYRAIRDTVAFLPFLIVVGVTAISGALDSAIQHPDAALPQASAIALCGGIAVFYGTNAIISLRFGRPLRAVLGWAIPALLLTIALGFAAAFVDAAVAIGCAVVVLVVIVATSEVANRRRTHAAE</sequence>
<feature type="transmembrane region" description="Helical" evidence="1">
    <location>
        <begin position="52"/>
        <end position="72"/>
    </location>
</feature>
<protein>
    <submittedName>
        <fullName evidence="2">Low temperature requirement protein A</fullName>
    </submittedName>
</protein>
<accession>A0ABN2R3B8</accession>
<evidence type="ECO:0000313" key="3">
    <source>
        <dbReference type="Proteomes" id="UP001499954"/>
    </source>
</evidence>
<dbReference type="InterPro" id="IPR010640">
    <property type="entry name" value="Low_temperature_requirement_A"/>
</dbReference>
<evidence type="ECO:0000313" key="2">
    <source>
        <dbReference type="EMBL" id="GAA1962895.1"/>
    </source>
</evidence>